<reference evidence="2 3" key="1">
    <citation type="journal article" date="2019" name="Int. J. Syst. Evol. Microbiol.">
        <title>The Global Catalogue of Microorganisms (GCM) 10K type strain sequencing project: providing services to taxonomists for standard genome sequencing and annotation.</title>
        <authorList>
            <consortium name="The Broad Institute Genomics Platform"/>
            <consortium name="The Broad Institute Genome Sequencing Center for Infectious Disease"/>
            <person name="Wu L."/>
            <person name="Ma J."/>
        </authorList>
    </citation>
    <scope>NUCLEOTIDE SEQUENCE [LARGE SCALE GENOMIC DNA]</scope>
    <source>
        <strain evidence="2 3">JCM 14546</strain>
    </source>
</reference>
<comment type="caution">
    <text evidence="2">The sequence shown here is derived from an EMBL/GenBank/DDBJ whole genome shotgun (WGS) entry which is preliminary data.</text>
</comment>
<proteinExistence type="predicted"/>
<dbReference type="RefSeq" id="WP_344308190.1">
    <property type="nucleotide sequence ID" value="NZ_BAAANO010000013.1"/>
</dbReference>
<feature type="compositionally biased region" description="Basic and acidic residues" evidence="1">
    <location>
        <begin position="85"/>
        <end position="98"/>
    </location>
</feature>
<organism evidence="2 3">
    <name type="scientific">Brevibacterium samyangense</name>
    <dbReference type="NCBI Taxonomy" id="366888"/>
    <lineage>
        <taxon>Bacteria</taxon>
        <taxon>Bacillati</taxon>
        <taxon>Actinomycetota</taxon>
        <taxon>Actinomycetes</taxon>
        <taxon>Micrococcales</taxon>
        <taxon>Brevibacteriaceae</taxon>
        <taxon>Brevibacterium</taxon>
    </lineage>
</organism>
<evidence type="ECO:0000313" key="3">
    <source>
        <dbReference type="Proteomes" id="UP001500755"/>
    </source>
</evidence>
<name>A0ABN2TDM3_9MICO</name>
<protein>
    <recommendedName>
        <fullName evidence="4">Lipoprotein</fullName>
    </recommendedName>
</protein>
<gene>
    <name evidence="2" type="ORF">GCM10009755_13600</name>
</gene>
<dbReference type="EMBL" id="BAAANO010000013">
    <property type="protein sequence ID" value="GAA2005269.1"/>
    <property type="molecule type" value="Genomic_DNA"/>
</dbReference>
<sequence>MTPPCSPNSRPASESAAIGLSAGGRAAAGLAVVLALAACGTRDAEPHALVTPTTSEGTSESTSVSVAPGVDSPAEAPHTSGTGVDSDRGGDGAGRDDTGDAPEYTTDLALSVKEKEAADAAVTALEEYIAVSNEVFSSGGEGAEKFENVASDAVLLETQQTAADQRDKGTVLEGEIFHVSQAVSYVDLEIADETPLPFVVIEGCVPEAAYTFSNNPEFTAASLFEYVAAKYDDQWLISEQALIGDSCS</sequence>
<keyword evidence="3" id="KW-1185">Reference proteome</keyword>
<dbReference type="Proteomes" id="UP001500755">
    <property type="component" value="Unassembled WGS sequence"/>
</dbReference>
<evidence type="ECO:0000256" key="1">
    <source>
        <dbReference type="SAM" id="MobiDB-lite"/>
    </source>
</evidence>
<feature type="compositionally biased region" description="Low complexity" evidence="1">
    <location>
        <begin position="50"/>
        <end position="66"/>
    </location>
</feature>
<evidence type="ECO:0008006" key="4">
    <source>
        <dbReference type="Google" id="ProtNLM"/>
    </source>
</evidence>
<feature type="region of interest" description="Disordered" evidence="1">
    <location>
        <begin position="47"/>
        <end position="103"/>
    </location>
</feature>
<evidence type="ECO:0000313" key="2">
    <source>
        <dbReference type="EMBL" id="GAA2005269.1"/>
    </source>
</evidence>
<accession>A0ABN2TDM3</accession>